<gene>
    <name evidence="1" type="ORF">CWE24_10660</name>
</gene>
<reference evidence="2" key="1">
    <citation type="journal article" date="2018" name="Front. Microbiol.">
        <title>Genome-Based Analysis Reveals the Taxonomy and Diversity of the Family Idiomarinaceae.</title>
        <authorList>
            <person name="Liu Y."/>
            <person name="Lai Q."/>
            <person name="Shao Z."/>
        </authorList>
    </citation>
    <scope>NUCLEOTIDE SEQUENCE [LARGE SCALE GENOMIC DNA]</scope>
    <source>
        <strain evidence="2">908033</strain>
    </source>
</reference>
<dbReference type="PANTHER" id="PTHR32305">
    <property type="match status" value="1"/>
</dbReference>
<accession>A0A432XDP5</accession>
<dbReference type="Proteomes" id="UP000286985">
    <property type="component" value="Unassembled WGS sequence"/>
</dbReference>
<dbReference type="EMBL" id="PIPU01000006">
    <property type="protein sequence ID" value="RUO46772.1"/>
    <property type="molecule type" value="Genomic_DNA"/>
</dbReference>
<dbReference type="Gene3D" id="2.180.10.10">
    <property type="entry name" value="RHS repeat-associated core"/>
    <property type="match status" value="1"/>
</dbReference>
<keyword evidence="2" id="KW-1185">Reference proteome</keyword>
<dbReference type="NCBIfam" id="TIGR01643">
    <property type="entry name" value="YD_repeat_2x"/>
    <property type="match status" value="1"/>
</dbReference>
<comment type="caution">
    <text evidence="1">The sequence shown here is derived from an EMBL/GenBank/DDBJ whole genome shotgun (WGS) entry which is preliminary data.</text>
</comment>
<organism evidence="1 2">
    <name type="scientific">Pseudidiomarina donghaiensis</name>
    <dbReference type="NCBI Taxonomy" id="519452"/>
    <lineage>
        <taxon>Bacteria</taxon>
        <taxon>Pseudomonadati</taxon>
        <taxon>Pseudomonadota</taxon>
        <taxon>Gammaproteobacteria</taxon>
        <taxon>Alteromonadales</taxon>
        <taxon>Idiomarinaceae</taxon>
        <taxon>Pseudidiomarina</taxon>
    </lineage>
</organism>
<evidence type="ECO:0000313" key="2">
    <source>
        <dbReference type="Proteomes" id="UP000286985"/>
    </source>
</evidence>
<dbReference type="STRING" id="519452.SAMN04488139_2274"/>
<feature type="non-terminal residue" evidence="1">
    <location>
        <position position="237"/>
    </location>
</feature>
<dbReference type="AlphaFoldDB" id="A0A432XDP5"/>
<dbReference type="Pfam" id="PF05593">
    <property type="entry name" value="RHS_repeat"/>
    <property type="match status" value="1"/>
</dbReference>
<dbReference type="InterPro" id="IPR031325">
    <property type="entry name" value="RHS_repeat"/>
</dbReference>
<dbReference type="PANTHER" id="PTHR32305:SF15">
    <property type="entry name" value="PROTEIN RHSA-RELATED"/>
    <property type="match status" value="1"/>
</dbReference>
<protein>
    <recommendedName>
        <fullName evidence="3">RHS repeat protein</fullName>
    </recommendedName>
</protein>
<proteinExistence type="predicted"/>
<dbReference type="InterPro" id="IPR006530">
    <property type="entry name" value="YD"/>
</dbReference>
<sequence>MATARCAVCISSSKSGVANWPASSSKITDTYGRFGNLASQIVHSNNGASSTSEWYSYDDLHRLTSSSLSSGGTISYSYDAIGNLTQKSDYASSMSYGASGKSNIGNAGPNAVLSATLSGGGNANFSYDNNGNLISGAGKRITYNPMNKPTHINAGGTTVSFAYAANGQRYKKVIGGDNTLYYIDGTVEIELVNGETITRTYVDDIAVIKSTALGTTAPRYDITYTLRDRLGSVVTLT</sequence>
<evidence type="ECO:0008006" key="3">
    <source>
        <dbReference type="Google" id="ProtNLM"/>
    </source>
</evidence>
<evidence type="ECO:0000313" key="1">
    <source>
        <dbReference type="EMBL" id="RUO46772.1"/>
    </source>
</evidence>
<name>A0A432XDP5_9GAMM</name>
<dbReference type="InterPro" id="IPR050708">
    <property type="entry name" value="T6SS_VgrG/RHS"/>
</dbReference>